<dbReference type="EMBL" id="GITU01008431">
    <property type="protein sequence ID" value="MBC1177134.1"/>
    <property type="molecule type" value="Transcribed_RNA"/>
</dbReference>
<feature type="domain" description="Arrestin C-terminal-like" evidence="4">
    <location>
        <begin position="609"/>
        <end position="741"/>
    </location>
</feature>
<comment type="similarity">
    <text evidence="1">Belongs to the arrestin family.</text>
</comment>
<dbReference type="Gene3D" id="2.60.40.640">
    <property type="match status" value="4"/>
</dbReference>
<dbReference type="InterPro" id="IPR014756">
    <property type="entry name" value="Ig_E-set"/>
</dbReference>
<keyword evidence="2" id="KW-0716">Sensory transduction</keyword>
<dbReference type="VEuPathDB" id="VectorBase:LLONM1_002627"/>
<feature type="region of interest" description="Disordered" evidence="3">
    <location>
        <begin position="745"/>
        <end position="780"/>
    </location>
</feature>
<evidence type="ECO:0000259" key="4">
    <source>
        <dbReference type="SMART" id="SM01017"/>
    </source>
</evidence>
<evidence type="ECO:0000256" key="3">
    <source>
        <dbReference type="SAM" id="MobiDB-lite"/>
    </source>
</evidence>
<sequence>MAQCEIKFDRNPYGVYLAGQTISGQVELNIFKIKKVRAVTLRIVGYAKCRWTESDSHGTRGQTRTTVYHGREDYLASLTDLVGRSQDGSTIELAPGMHSYRFTCDLPHQLPTSFEGSKGYIRYYVIVALERPWKFDQKFKVAFTVLKQFDLNFESPVLRLPCQVSMERSFCCGPCKTGPISIIAHTSQSGYVPGQMISVHAEIANASTVKVEEIRFSLKKLIRYTSQTPRTKTKEETLTISEGRISGMKKKQSGKFEQHLQIPPLPPTSVSLCRIITISYEVKIEAKVSGAHLNPVVKIPITLGTVPLRDNVYNVVPGTQGIQPPIQMEPILNPISHPSSDQNLPPPSYEECIFGTVQVKDDEDDEKTVMSCTKYAPRYPVYNCNNWPKTGVQDENKPIGFIINPADVPPNHNHSVQAAVPQLQPHDYPKEMGLKGCQIVLDNPWNTYYAGQTINGKVEFTFDSPKKVRGILIRFLGEANTSWEEREKRQDSEGKETEEITHLSGHEEYFQIQYYLLGGKNSGEIELNAGTHTYPFTCALPPTLPSSFEGEWGHVRYTVKVTLDRPWKFDQDSKMAFTVISPVDLNLNPRVKEQFKLDLEKSFCCLCCRSGPLSAIAIVPVTGYVSGQVIPITAECDNASNVRVTGIKIHMRKIISFHTHQPRRETKKDKVNISEVSGGAVEPGGSNTWTFKLEIPPLPPSNLVNCGIIDVDYDLKIVVEVAGAHRNLEGKIPITLGTVPLADFKPPAPYSDEPPQDPSMLPTQPVSPASPPETGGALGWSITDSGGHQLYPNIPPPTFAESSYKSPSIANKEDTQYTRFMGDNFAPRYPTYAFNPTAPPTANY</sequence>
<evidence type="ECO:0000256" key="2">
    <source>
        <dbReference type="ARBA" id="ARBA00022606"/>
    </source>
</evidence>
<protein>
    <submittedName>
        <fullName evidence="5">Putative signal transduction</fullName>
    </submittedName>
</protein>
<dbReference type="SUPFAM" id="SSF81296">
    <property type="entry name" value="E set domains"/>
    <property type="match status" value="4"/>
</dbReference>
<organism evidence="5">
    <name type="scientific">Lutzomyia longipalpis</name>
    <name type="common">Sand fly</name>
    <dbReference type="NCBI Taxonomy" id="7200"/>
    <lineage>
        <taxon>Eukaryota</taxon>
        <taxon>Metazoa</taxon>
        <taxon>Ecdysozoa</taxon>
        <taxon>Arthropoda</taxon>
        <taxon>Hexapoda</taxon>
        <taxon>Insecta</taxon>
        <taxon>Pterygota</taxon>
        <taxon>Neoptera</taxon>
        <taxon>Endopterygota</taxon>
        <taxon>Diptera</taxon>
        <taxon>Nematocera</taxon>
        <taxon>Psychodoidea</taxon>
        <taxon>Psychodidae</taxon>
        <taxon>Lutzomyia</taxon>
        <taxon>Lutzomyia</taxon>
    </lineage>
</organism>
<evidence type="ECO:0000313" key="5">
    <source>
        <dbReference type="EMBL" id="MBC1177134.1"/>
    </source>
</evidence>
<dbReference type="GO" id="GO:0015031">
    <property type="term" value="P:protein transport"/>
    <property type="evidence" value="ECO:0007669"/>
    <property type="project" value="TreeGrafter"/>
</dbReference>
<dbReference type="Pfam" id="PF02752">
    <property type="entry name" value="Arrestin_C"/>
    <property type="match status" value="2"/>
</dbReference>
<dbReference type="InterPro" id="IPR014752">
    <property type="entry name" value="Arrestin-like_C"/>
</dbReference>
<dbReference type="InterPro" id="IPR011021">
    <property type="entry name" value="Arrestin-like_N"/>
</dbReference>
<dbReference type="InterPro" id="IPR050357">
    <property type="entry name" value="Arrestin_domain-protein"/>
</dbReference>
<name>A0A7G3AY50_LUTLO</name>
<accession>A0A7G3AY50</accession>
<dbReference type="SMART" id="SM01017">
    <property type="entry name" value="Arrestin_C"/>
    <property type="match status" value="2"/>
</dbReference>
<evidence type="ECO:0000256" key="1">
    <source>
        <dbReference type="ARBA" id="ARBA00005298"/>
    </source>
</evidence>
<dbReference type="PANTHER" id="PTHR11188:SF176">
    <property type="entry name" value="ARRESTIN DOMAIN-CONTAINING PROTEIN 1"/>
    <property type="match status" value="1"/>
</dbReference>
<dbReference type="InterPro" id="IPR011022">
    <property type="entry name" value="Arrestin_C-like"/>
</dbReference>
<dbReference type="PANTHER" id="PTHR11188">
    <property type="entry name" value="ARRESTIN DOMAIN CONTAINING PROTEIN"/>
    <property type="match status" value="1"/>
</dbReference>
<proteinExistence type="inferred from homology"/>
<dbReference type="VEuPathDB" id="VectorBase:LLONM1_003851"/>
<dbReference type="AlphaFoldDB" id="A0A7G3AY50"/>
<feature type="domain" description="Arrestin C-terminal-like" evidence="4">
    <location>
        <begin position="176"/>
        <end position="308"/>
    </location>
</feature>
<dbReference type="GO" id="GO:0005737">
    <property type="term" value="C:cytoplasm"/>
    <property type="evidence" value="ECO:0007669"/>
    <property type="project" value="TreeGrafter"/>
</dbReference>
<reference evidence="5" key="1">
    <citation type="journal article" date="2020" name="BMC">
        <title>Leishmania infection induces a limited differential gene expression in the sand fly midgut.</title>
        <authorList>
            <person name="Coutinho-Abreu I.V."/>
            <person name="Serafim T.D."/>
            <person name="Meneses C."/>
            <person name="Kamhawi S."/>
            <person name="Oliveira F."/>
            <person name="Valenzuela J.G."/>
        </authorList>
    </citation>
    <scope>NUCLEOTIDE SEQUENCE</scope>
    <source>
        <strain evidence="5">Jacobina</strain>
        <tissue evidence="5">Midgut</tissue>
    </source>
</reference>
<dbReference type="Pfam" id="PF00339">
    <property type="entry name" value="Arrestin_N"/>
    <property type="match status" value="2"/>
</dbReference>